<dbReference type="Proteomes" id="UP000160942">
    <property type="component" value="Segment"/>
</dbReference>
<reference evidence="1 2" key="1">
    <citation type="journal article" date="2010" name="Virol. J.">
        <title>Complete genome sequence of a Megalocytivirus (family Iridoviridae) associated with turbot mortality in China.</title>
        <authorList>
            <person name="Shi C.Y."/>
            <person name="Jia K.T."/>
            <person name="Yang B."/>
            <person name="Huang J."/>
        </authorList>
    </citation>
    <scope>NUCLEOTIDE SEQUENCE [LARGE SCALE GENOMIC DNA]</scope>
</reference>
<proteinExistence type="predicted"/>
<evidence type="ECO:0000313" key="1">
    <source>
        <dbReference type="EMBL" id="ADE34407.1"/>
    </source>
</evidence>
<dbReference type="EMBL" id="GQ273492">
    <property type="protein sequence ID" value="ADE34407.1"/>
    <property type="molecule type" value="Genomic_DNA"/>
</dbReference>
<organism evidence="1 2">
    <name type="scientific">Turbot reddish body iridovirus</name>
    <dbReference type="NCBI Taxonomy" id="273651"/>
    <lineage>
        <taxon>Viruses</taxon>
        <taxon>Varidnaviria</taxon>
        <taxon>Bamfordvirae</taxon>
        <taxon>Nucleocytoviricota</taxon>
        <taxon>Megaviricetes</taxon>
        <taxon>Pimascovirales</taxon>
        <taxon>Pimascovirales incertae sedis</taxon>
        <taxon>Iridoviridae</taxon>
        <taxon>Alphairidovirinae</taxon>
        <taxon>Megalocytivirus</taxon>
        <taxon>Megalocytivirus pagrus1</taxon>
        <taxon>Infectious spleen and kidney necrosis virus</taxon>
    </lineage>
</organism>
<protein>
    <submittedName>
        <fullName evidence="1">ORF62L</fullName>
    </submittedName>
</protein>
<evidence type="ECO:0000313" key="2">
    <source>
        <dbReference type="Proteomes" id="UP000160942"/>
    </source>
</evidence>
<name>E2CU07_ISKNV</name>
<accession>E2CU07</accession>
<sequence>MHASCRRASATGHHGCGYVSCQCGAGCDHYSVCIHCFVGGHSHGRRNWHAGVQHVQASYIHAYGVKAMHTVVLRSNKRYTNTYKCVVLIALESKGNVCDVICLLSLLHWKHNTKYLNMVQRSSAWYIVCKGKI</sequence>